<proteinExistence type="inferred from homology"/>
<name>A0A0F9ZPB5_TRIHA</name>
<protein>
    <submittedName>
        <fullName evidence="4">TOXD</fullName>
    </submittedName>
</protein>
<dbReference type="Proteomes" id="UP000034112">
    <property type="component" value="Unassembled WGS sequence"/>
</dbReference>
<dbReference type="AlphaFoldDB" id="A0A0F9ZPB5"/>
<dbReference type="InterPro" id="IPR013154">
    <property type="entry name" value="ADH-like_N"/>
</dbReference>
<organism evidence="4 5">
    <name type="scientific">Trichoderma harzianum</name>
    <name type="common">Hypocrea lixii</name>
    <dbReference type="NCBI Taxonomy" id="5544"/>
    <lineage>
        <taxon>Eukaryota</taxon>
        <taxon>Fungi</taxon>
        <taxon>Dikarya</taxon>
        <taxon>Ascomycota</taxon>
        <taxon>Pezizomycotina</taxon>
        <taxon>Sordariomycetes</taxon>
        <taxon>Hypocreomycetidae</taxon>
        <taxon>Hypocreales</taxon>
        <taxon>Hypocreaceae</taxon>
        <taxon>Trichoderma</taxon>
    </lineage>
</organism>
<dbReference type="Pfam" id="PF08240">
    <property type="entry name" value="ADH_N"/>
    <property type="match status" value="1"/>
</dbReference>
<dbReference type="Pfam" id="PF00107">
    <property type="entry name" value="ADH_zinc_N"/>
    <property type="match status" value="1"/>
</dbReference>
<dbReference type="OMA" id="YDYKDAQ"/>
<dbReference type="PANTHER" id="PTHR45348">
    <property type="entry name" value="HYPOTHETICAL OXIDOREDUCTASE (EUROFUNG)"/>
    <property type="match status" value="1"/>
</dbReference>
<dbReference type="InterPro" id="IPR036291">
    <property type="entry name" value="NAD(P)-bd_dom_sf"/>
</dbReference>
<dbReference type="GO" id="GO:0016651">
    <property type="term" value="F:oxidoreductase activity, acting on NAD(P)H"/>
    <property type="evidence" value="ECO:0007669"/>
    <property type="project" value="InterPro"/>
</dbReference>
<dbReference type="Gene3D" id="3.90.180.10">
    <property type="entry name" value="Medium-chain alcohol dehydrogenases, catalytic domain"/>
    <property type="match status" value="1"/>
</dbReference>
<comment type="caution">
    <text evidence="4">The sequence shown here is derived from an EMBL/GenBank/DDBJ whole genome shotgun (WGS) entry which is preliminary data.</text>
</comment>
<dbReference type="InterPro" id="IPR011032">
    <property type="entry name" value="GroES-like_sf"/>
</dbReference>
<keyword evidence="2" id="KW-0560">Oxidoreductase</keyword>
<evidence type="ECO:0000256" key="1">
    <source>
        <dbReference type="ARBA" id="ARBA00008072"/>
    </source>
</evidence>
<dbReference type="SUPFAM" id="SSF51735">
    <property type="entry name" value="NAD(P)-binding Rossmann-fold domains"/>
    <property type="match status" value="1"/>
</dbReference>
<feature type="domain" description="Enoyl reductase (ER)" evidence="3">
    <location>
        <begin position="11"/>
        <end position="363"/>
    </location>
</feature>
<evidence type="ECO:0000256" key="2">
    <source>
        <dbReference type="ARBA" id="ARBA00023002"/>
    </source>
</evidence>
<dbReference type="OrthoDB" id="48317at2759"/>
<dbReference type="InterPro" id="IPR020843">
    <property type="entry name" value="ER"/>
</dbReference>
<dbReference type="InterPro" id="IPR047122">
    <property type="entry name" value="Trans-enoyl_RdTase-like"/>
</dbReference>
<dbReference type="PANTHER" id="PTHR45348:SF2">
    <property type="entry name" value="ZINC-TYPE ALCOHOL DEHYDROGENASE-LIKE PROTEIN C2E1P3.01"/>
    <property type="match status" value="1"/>
</dbReference>
<gene>
    <name evidence="4" type="ORF">THAR02_05773</name>
</gene>
<dbReference type="InterPro" id="IPR013149">
    <property type="entry name" value="ADH-like_C"/>
</dbReference>
<dbReference type="CDD" id="cd08249">
    <property type="entry name" value="enoyl_reductase_like"/>
    <property type="match status" value="1"/>
</dbReference>
<dbReference type="EMBL" id="JOKZ01000164">
    <property type="protein sequence ID" value="KKP02142.1"/>
    <property type="molecule type" value="Genomic_DNA"/>
</dbReference>
<dbReference type="SMART" id="SM00829">
    <property type="entry name" value="PKS_ER"/>
    <property type="match status" value="1"/>
</dbReference>
<evidence type="ECO:0000313" key="4">
    <source>
        <dbReference type="EMBL" id="KKP02142.1"/>
    </source>
</evidence>
<dbReference type="SUPFAM" id="SSF50129">
    <property type="entry name" value="GroES-like"/>
    <property type="match status" value="1"/>
</dbReference>
<sequence length="366" mass="39428">MAMQTAIQIKGPGKAQIVKDTPMPKLRDDYIIVKTAAVALNPTDWKQIDYLPSPGAIVGCDYSGIVERVGPAVKHGPHVGDRVMGMVHGSECLTFQTVLSDLMTNGLSAIGNHSNHEDGAFAEYVAAKGDLQIKIPDFMTFEEAATLGAGIITVGKSLYESLELPLPDDPPMRPFPVLIYGGSTATGTLAIQFAKLSGLEVVTTCSPKNFHLVHNLGADHVYDYNSPSCAPSIRKITKNRLAHVFDTISTPETAEICCNAIGSQGGKYAGLSGLEELPRQDVTNLHVMAYTAFGEAFDFGDEKVPANPKGYDFAVKFMGLAQELLWQGRIKPHPQSVRIGGWNGVLDGLQEMREGKISGEKLVYPV</sequence>
<reference evidence="5" key="1">
    <citation type="journal article" date="2015" name="Genome Announc.">
        <title>Draft whole-genome sequence of the biocontrol agent Trichoderma harzianum T6776.</title>
        <authorList>
            <person name="Baroncelli R."/>
            <person name="Piaggeschi G."/>
            <person name="Fiorini L."/>
            <person name="Bertolini E."/>
            <person name="Zapparata A."/>
            <person name="Pe M.E."/>
            <person name="Sarrocco S."/>
            <person name="Vannacci G."/>
        </authorList>
    </citation>
    <scope>NUCLEOTIDE SEQUENCE [LARGE SCALE GENOMIC DNA]</scope>
    <source>
        <strain evidence="5">T6776</strain>
    </source>
</reference>
<evidence type="ECO:0000259" key="3">
    <source>
        <dbReference type="SMART" id="SM00829"/>
    </source>
</evidence>
<evidence type="ECO:0000313" key="5">
    <source>
        <dbReference type="Proteomes" id="UP000034112"/>
    </source>
</evidence>
<accession>A0A0F9ZPB5</accession>
<comment type="similarity">
    <text evidence="1">Belongs to the zinc-containing alcohol dehydrogenase family.</text>
</comment>
<dbReference type="Gene3D" id="3.40.50.720">
    <property type="entry name" value="NAD(P)-binding Rossmann-like Domain"/>
    <property type="match status" value="1"/>
</dbReference>